<accession>A0A9Q1BBA2</accession>
<dbReference type="AlphaFoldDB" id="A0A9Q1BBA2"/>
<evidence type="ECO:0000313" key="9">
    <source>
        <dbReference type="Proteomes" id="UP001152320"/>
    </source>
</evidence>
<keyword evidence="2 4" id="KW-0863">Zinc-finger</keyword>
<dbReference type="GO" id="GO:0008270">
    <property type="term" value="F:zinc ion binding"/>
    <property type="evidence" value="ECO:0007669"/>
    <property type="project" value="UniProtKB-KW"/>
</dbReference>
<dbReference type="GO" id="GO:0006310">
    <property type="term" value="P:DNA recombination"/>
    <property type="evidence" value="ECO:0007669"/>
    <property type="project" value="UniProtKB-KW"/>
</dbReference>
<dbReference type="InterPro" id="IPR011011">
    <property type="entry name" value="Znf_FYVE_PHD"/>
</dbReference>
<dbReference type="SMART" id="SM00249">
    <property type="entry name" value="PHD"/>
    <property type="match status" value="1"/>
</dbReference>
<dbReference type="EMBL" id="JAIZAY010000022">
    <property type="protein sequence ID" value="KAJ8020345.1"/>
    <property type="molecule type" value="Genomic_DNA"/>
</dbReference>
<dbReference type="InterPro" id="IPR051055">
    <property type="entry name" value="PIF1_helicase"/>
</dbReference>
<feature type="compositionally biased region" description="Polar residues" evidence="6">
    <location>
        <begin position="737"/>
        <end position="746"/>
    </location>
</feature>
<dbReference type="InterPro" id="IPR027417">
    <property type="entry name" value="P-loop_NTPase"/>
</dbReference>
<dbReference type="GO" id="GO:0005524">
    <property type="term" value="F:ATP binding"/>
    <property type="evidence" value="ECO:0007669"/>
    <property type="project" value="UniProtKB-KW"/>
</dbReference>
<dbReference type="Pfam" id="PF05970">
    <property type="entry name" value="PIF1"/>
    <property type="match status" value="1"/>
</dbReference>
<feature type="compositionally biased region" description="Basic residues" evidence="6">
    <location>
        <begin position="760"/>
        <end position="778"/>
    </location>
</feature>
<evidence type="ECO:0000256" key="3">
    <source>
        <dbReference type="ARBA" id="ARBA00022833"/>
    </source>
</evidence>
<dbReference type="InterPro" id="IPR019786">
    <property type="entry name" value="Zinc_finger_PHD-type_CS"/>
</dbReference>
<dbReference type="PANTHER" id="PTHR47642">
    <property type="entry name" value="ATP-DEPENDENT DNA HELICASE"/>
    <property type="match status" value="1"/>
</dbReference>
<dbReference type="Pfam" id="PF00628">
    <property type="entry name" value="PHD"/>
    <property type="match status" value="1"/>
</dbReference>
<keyword evidence="1" id="KW-0479">Metal-binding</keyword>
<dbReference type="EC" id="5.6.2.3" evidence="5"/>
<gene>
    <name evidence="8" type="ORF">HOLleu_39916</name>
</gene>
<keyword evidence="5" id="KW-0233">DNA recombination</keyword>
<feature type="compositionally biased region" description="Basic and acidic residues" evidence="6">
    <location>
        <begin position="726"/>
        <end position="735"/>
    </location>
</feature>
<proteinExistence type="inferred from homology"/>
<evidence type="ECO:0000259" key="7">
    <source>
        <dbReference type="PROSITE" id="PS50016"/>
    </source>
</evidence>
<dbReference type="GO" id="GO:0016787">
    <property type="term" value="F:hydrolase activity"/>
    <property type="evidence" value="ECO:0007669"/>
    <property type="project" value="UniProtKB-KW"/>
</dbReference>
<keyword evidence="5 8" id="KW-0347">Helicase</keyword>
<comment type="catalytic activity">
    <reaction evidence="5">
        <text>ATP + H2O = ADP + phosphate + H(+)</text>
        <dbReference type="Rhea" id="RHEA:13065"/>
        <dbReference type="ChEBI" id="CHEBI:15377"/>
        <dbReference type="ChEBI" id="CHEBI:15378"/>
        <dbReference type="ChEBI" id="CHEBI:30616"/>
        <dbReference type="ChEBI" id="CHEBI:43474"/>
        <dbReference type="ChEBI" id="CHEBI:456216"/>
        <dbReference type="EC" id="5.6.2.3"/>
    </reaction>
</comment>
<dbReference type="InterPro" id="IPR001965">
    <property type="entry name" value="Znf_PHD"/>
</dbReference>
<dbReference type="Gene3D" id="3.40.50.300">
    <property type="entry name" value="P-loop containing nucleotide triphosphate hydrolases"/>
    <property type="match status" value="1"/>
</dbReference>
<evidence type="ECO:0000256" key="5">
    <source>
        <dbReference type="RuleBase" id="RU363044"/>
    </source>
</evidence>
<evidence type="ECO:0000313" key="8">
    <source>
        <dbReference type="EMBL" id="KAJ8020345.1"/>
    </source>
</evidence>
<dbReference type="InterPro" id="IPR010285">
    <property type="entry name" value="DNA_helicase_pif1-like_DEAD"/>
</dbReference>
<dbReference type="PROSITE" id="PS01359">
    <property type="entry name" value="ZF_PHD_1"/>
    <property type="match status" value="1"/>
</dbReference>
<keyword evidence="5" id="KW-0378">Hydrolase</keyword>
<evidence type="ECO:0000256" key="4">
    <source>
        <dbReference type="PROSITE-ProRule" id="PRU00146"/>
    </source>
</evidence>
<keyword evidence="5" id="KW-0547">Nucleotide-binding</keyword>
<feature type="compositionally biased region" description="Basic residues" evidence="6">
    <location>
        <begin position="713"/>
        <end position="724"/>
    </location>
</feature>
<dbReference type="Gene3D" id="2.30.30.1150">
    <property type="match status" value="1"/>
</dbReference>
<feature type="domain" description="PHD-type" evidence="7">
    <location>
        <begin position="782"/>
        <end position="831"/>
    </location>
</feature>
<dbReference type="SUPFAM" id="SSF52540">
    <property type="entry name" value="P-loop containing nucleoside triphosphate hydrolases"/>
    <property type="match status" value="1"/>
</dbReference>
<keyword evidence="9" id="KW-1185">Reference proteome</keyword>
<keyword evidence="5" id="KW-0227">DNA damage</keyword>
<protein>
    <recommendedName>
        <fullName evidence="5">ATP-dependent DNA helicase</fullName>
        <ecNumber evidence="5">5.6.2.3</ecNumber>
    </recommendedName>
</protein>
<keyword evidence="5" id="KW-0067">ATP-binding</keyword>
<dbReference type="InterPro" id="IPR019787">
    <property type="entry name" value="Znf_PHD-finger"/>
</dbReference>
<evidence type="ECO:0000256" key="2">
    <source>
        <dbReference type="ARBA" id="ARBA00022771"/>
    </source>
</evidence>
<dbReference type="Proteomes" id="UP001152320">
    <property type="component" value="Chromosome 22"/>
</dbReference>
<dbReference type="SUPFAM" id="SSF57903">
    <property type="entry name" value="FYVE/PHD zinc finger"/>
    <property type="match status" value="1"/>
</dbReference>
<dbReference type="GO" id="GO:0006281">
    <property type="term" value="P:DNA repair"/>
    <property type="evidence" value="ECO:0007669"/>
    <property type="project" value="UniProtKB-KW"/>
</dbReference>
<name>A0A9Q1BBA2_HOLLE</name>
<dbReference type="PROSITE" id="PS50016">
    <property type="entry name" value="ZF_PHD_2"/>
    <property type="match status" value="1"/>
</dbReference>
<evidence type="ECO:0000256" key="6">
    <source>
        <dbReference type="SAM" id="MobiDB-lite"/>
    </source>
</evidence>
<dbReference type="CDD" id="cd18809">
    <property type="entry name" value="SF1_C_RecD"/>
    <property type="match status" value="1"/>
</dbReference>
<keyword evidence="5" id="KW-0234">DNA repair</keyword>
<sequence length="831" mass="94278">MTASTGLAAAALQGTTVHAFFGIKDGRYGNEDIAAKIQNDIDFKAVKDRILRTDTLIIDEISMLSQKIFHQIDFICRKIHGKPQPFGGAQMILVVDLIRAIHEVSRGMHCSVETETLMKSLGRHLPSEMHPLKIFARNYDVARVNSECLLQMTGNMKAYVGTDTGDMEVLSQCTAPKQLYLKDGAPIILTVNISNTIVNGMRGTVQDMQPNYITVKFESVNKPIDIHPYTFSVFSPEKGKDIAWRKQLPVQLGFALTVHKAQGMTIDCLEVDCRHMFIPGQLGVAIGRARSKEGLRVIHFKPECIQPQSAEIDEFYHTISIPLDDNLQCCKRVVQTENETMQSEEGEECTQAKTDMLHTALEYQEIESDAEMAHFMEILEEQEAYETQGKIKEAGFCPADILDSCKLASAITPEQKNLNEEIIILASHSKSVEIFLCEIHSVIKKKFEELVQSSNIENRNFTMFYKAFHDFMKSEQYHHHVQRLFFTSNVSQSQYRLAYELAEKIRSHVVEAATKAIKSKALEKSKATKKTFTESPAGRATQRYIAGWVVHSLRKQKMKAVYDNLYKASSTQTVKVYHTQVEILETFTALSGDTHPQQASMREINRKNNVRKSLCNVTDQVFSLFIKIDKAIRKLETKENIGIYGQNLYKFICDSVNTDMSLKVLWEDLLPLEVDAECAEKLRGEIILKYVKMSCAQFRKEYKRTLGIKKKEAHRKEIKMKPSRKQGQEVAEKSKTNKLPYNTSDTEAPAGPSMPPTTKTQKRKQSGSGKSKGKGKKRKDVNYPCGDCFLECIDMCVCCDSCDLWYHYHCLGIAENDEALKKDQWFCPTCL</sequence>
<comment type="cofactor">
    <cofactor evidence="5">
        <name>Mg(2+)</name>
        <dbReference type="ChEBI" id="CHEBI:18420"/>
    </cofactor>
</comment>
<dbReference type="GO" id="GO:0000723">
    <property type="term" value="P:telomere maintenance"/>
    <property type="evidence" value="ECO:0007669"/>
    <property type="project" value="InterPro"/>
</dbReference>
<dbReference type="PANTHER" id="PTHR47642:SF5">
    <property type="entry name" value="ATP-DEPENDENT DNA HELICASE"/>
    <property type="match status" value="1"/>
</dbReference>
<keyword evidence="3" id="KW-0862">Zinc</keyword>
<evidence type="ECO:0000256" key="1">
    <source>
        <dbReference type="ARBA" id="ARBA00022723"/>
    </source>
</evidence>
<feature type="region of interest" description="Disordered" evidence="6">
    <location>
        <begin position="713"/>
        <end position="778"/>
    </location>
</feature>
<comment type="similarity">
    <text evidence="5">Belongs to the helicase family.</text>
</comment>
<dbReference type="GO" id="GO:0043139">
    <property type="term" value="F:5'-3' DNA helicase activity"/>
    <property type="evidence" value="ECO:0007669"/>
    <property type="project" value="UniProtKB-EC"/>
</dbReference>
<comment type="caution">
    <text evidence="8">The sequence shown here is derived from an EMBL/GenBank/DDBJ whole genome shotgun (WGS) entry which is preliminary data.</text>
</comment>
<reference evidence="8" key="1">
    <citation type="submission" date="2021-10" db="EMBL/GenBank/DDBJ databases">
        <title>Tropical sea cucumber genome reveals ecological adaptation and Cuvierian tubules defense mechanism.</title>
        <authorList>
            <person name="Chen T."/>
        </authorList>
    </citation>
    <scope>NUCLEOTIDE SEQUENCE</scope>
    <source>
        <strain evidence="8">Nanhai2018</strain>
        <tissue evidence="8">Muscle</tissue>
    </source>
</reference>
<dbReference type="OrthoDB" id="10069494at2759"/>
<organism evidence="8 9">
    <name type="scientific">Holothuria leucospilota</name>
    <name type="common">Black long sea cucumber</name>
    <name type="synonym">Mertensiothuria leucospilota</name>
    <dbReference type="NCBI Taxonomy" id="206669"/>
    <lineage>
        <taxon>Eukaryota</taxon>
        <taxon>Metazoa</taxon>
        <taxon>Echinodermata</taxon>
        <taxon>Eleutherozoa</taxon>
        <taxon>Echinozoa</taxon>
        <taxon>Holothuroidea</taxon>
        <taxon>Aspidochirotacea</taxon>
        <taxon>Aspidochirotida</taxon>
        <taxon>Holothuriidae</taxon>
        <taxon>Holothuria</taxon>
    </lineage>
</organism>